<feature type="transmembrane region" description="Helical" evidence="2">
    <location>
        <begin position="322"/>
        <end position="342"/>
    </location>
</feature>
<sequence>MDGEYQSLLAPSPEFLATVKVFPLIPSLKKDVARTIDSALSWDQLTASDINFSIVRPIVLKYAKLKNMAVVYACLVVRSYFLAESEAELAYAGVMHSRATLCEILAMKLLSRFASNHIQLVAVLTTRWNPLAGAPFEIAEQVRQAVGGDEDDIDSAQSALEMAISTQAKAFLASPVSQKVVNDIYSGRIVFSMSGSRSILADNYKPRAIELYDCRTAPFIDHYRLRVPRYGAILEFLNFALLLLTFILCLSNQDKAAVTVWEMAFVLFAVAFTLEEYTAATEHGWIIYIANLWNVFDFSFIAVFILYLVLRIQGLHNNDLDASSMAFDILSCGACILFPRLAFFAISNNVVILSLRAMVSQFVFFIGIAAVCFSGLLFALWTLGKDADPAPSLKSIAWLMTQIWFGNTSLSFGQAERFHPVFGPILMITFAALANTLLLTILISLLSNTVARIDANATQEYLFQFAIATMEGVKSDALFSYQPPFNILAFVILKPATWFLSPRALHSTNVFLIKLTSLPTLILIGVYERYFAAGQRFRESGRDAAQSLFNSLPRHIKNMPLVEALVGSSSNGVYEAIFDVDFTSEMELFDDSDDDFPTLQSFQSSTRNGGLQTTPTPKRKKLRPSSLGPPSPRGSPRARSLNPPVVEPSHSAELPASSSRSPLAVLFGSRMPSSDSVTRVEATANRIEVLMKDLHELPVQKLKEEMKDLQDRQARIESLLLVLTRGMRNETHRQETFP</sequence>
<feature type="transmembrane region" description="Helical" evidence="2">
    <location>
        <begin position="230"/>
        <end position="249"/>
    </location>
</feature>
<organism evidence="5 6">
    <name type="scientific">Hypsizygus marmoreus</name>
    <name type="common">White beech mushroom</name>
    <name type="synonym">Agaricus marmoreus</name>
    <dbReference type="NCBI Taxonomy" id="39966"/>
    <lineage>
        <taxon>Eukaryota</taxon>
        <taxon>Fungi</taxon>
        <taxon>Dikarya</taxon>
        <taxon>Basidiomycota</taxon>
        <taxon>Agaricomycotina</taxon>
        <taxon>Agaricomycetes</taxon>
        <taxon>Agaricomycetidae</taxon>
        <taxon>Agaricales</taxon>
        <taxon>Tricholomatineae</taxon>
        <taxon>Lyophyllaceae</taxon>
        <taxon>Hypsizygus</taxon>
    </lineage>
</organism>
<evidence type="ECO:0000256" key="1">
    <source>
        <dbReference type="SAM" id="MobiDB-lite"/>
    </source>
</evidence>
<feature type="transmembrane region" description="Helical" evidence="2">
    <location>
        <begin position="286"/>
        <end position="310"/>
    </location>
</feature>
<gene>
    <name evidence="5" type="primary">YVC1_1</name>
    <name evidence="5" type="ORF">Hypma_006919</name>
</gene>
<keyword evidence="2" id="KW-0472">Membrane</keyword>
<feature type="domain" description="YVC1 N-terminal linker helical" evidence="3">
    <location>
        <begin position="22"/>
        <end position="195"/>
    </location>
</feature>
<dbReference type="Pfam" id="PF23317">
    <property type="entry name" value="YVC1_C"/>
    <property type="match status" value="1"/>
</dbReference>
<evidence type="ECO:0000259" key="4">
    <source>
        <dbReference type="Pfam" id="PF23317"/>
    </source>
</evidence>
<dbReference type="InterPro" id="IPR056337">
    <property type="entry name" value="LHD_YVC1"/>
</dbReference>
<dbReference type="STRING" id="39966.A0A369K572"/>
<evidence type="ECO:0000256" key="2">
    <source>
        <dbReference type="SAM" id="Phobius"/>
    </source>
</evidence>
<dbReference type="OrthoDB" id="2373987at2759"/>
<keyword evidence="2" id="KW-1133">Transmembrane helix</keyword>
<comment type="caution">
    <text evidence="5">The sequence shown here is derived from an EMBL/GenBank/DDBJ whole genome shotgun (WGS) entry which is preliminary data.</text>
</comment>
<keyword evidence="2" id="KW-0812">Transmembrane</keyword>
<dbReference type="Pfam" id="PF23190">
    <property type="entry name" value="LHD_TRPY1"/>
    <property type="match status" value="1"/>
</dbReference>
<feature type="region of interest" description="Disordered" evidence="1">
    <location>
        <begin position="597"/>
        <end position="659"/>
    </location>
</feature>
<dbReference type="InterPro" id="IPR052971">
    <property type="entry name" value="TRP_calcium_channel"/>
</dbReference>
<keyword evidence="6" id="KW-1185">Reference proteome</keyword>
<dbReference type="AlphaFoldDB" id="A0A369K572"/>
<protein>
    <submittedName>
        <fullName evidence="5">Calcium channel YVC1</fullName>
    </submittedName>
</protein>
<dbReference type="Proteomes" id="UP000076154">
    <property type="component" value="Unassembled WGS sequence"/>
</dbReference>
<name>A0A369K572_HYPMA</name>
<feature type="transmembrane region" description="Helical" evidence="2">
    <location>
        <begin position="256"/>
        <end position="274"/>
    </location>
</feature>
<feature type="compositionally biased region" description="Polar residues" evidence="1">
    <location>
        <begin position="598"/>
        <end position="616"/>
    </location>
</feature>
<evidence type="ECO:0000259" key="3">
    <source>
        <dbReference type="Pfam" id="PF23190"/>
    </source>
</evidence>
<dbReference type="InParanoid" id="A0A369K572"/>
<accession>A0A369K572</accession>
<evidence type="ECO:0000313" key="6">
    <source>
        <dbReference type="Proteomes" id="UP000076154"/>
    </source>
</evidence>
<reference evidence="5" key="1">
    <citation type="submission" date="2018-04" db="EMBL/GenBank/DDBJ databases">
        <title>Whole genome sequencing of Hypsizygus marmoreus.</title>
        <authorList>
            <person name="Choi I.-G."/>
            <person name="Min B."/>
            <person name="Kim J.-G."/>
            <person name="Kim S."/>
            <person name="Oh Y.-L."/>
            <person name="Kong W.-S."/>
            <person name="Park H."/>
            <person name="Jeong J."/>
            <person name="Song E.-S."/>
        </authorList>
    </citation>
    <scope>NUCLEOTIDE SEQUENCE [LARGE SCALE GENOMIC DNA]</scope>
    <source>
        <strain evidence="5">51987-8</strain>
    </source>
</reference>
<dbReference type="EMBL" id="LUEZ02000040">
    <property type="protein sequence ID" value="RDB26026.1"/>
    <property type="molecule type" value="Genomic_DNA"/>
</dbReference>
<feature type="transmembrane region" description="Helical" evidence="2">
    <location>
        <begin position="421"/>
        <end position="446"/>
    </location>
</feature>
<proteinExistence type="predicted"/>
<feature type="domain" description="Calcium channel YVC1-like C-terminal transmembrane" evidence="4">
    <location>
        <begin position="239"/>
        <end position="530"/>
    </location>
</feature>
<dbReference type="PANTHER" id="PTHR35859:SF1">
    <property type="entry name" value="NONSELECTIVE CATION CHANNEL PROTEIN"/>
    <property type="match status" value="1"/>
</dbReference>
<feature type="transmembrane region" description="Helical" evidence="2">
    <location>
        <begin position="362"/>
        <end position="384"/>
    </location>
</feature>
<dbReference type="InterPro" id="IPR056336">
    <property type="entry name" value="YVC1_C"/>
</dbReference>
<dbReference type="PANTHER" id="PTHR35859">
    <property type="entry name" value="NONSELECTIVE CATION CHANNEL PROTEIN"/>
    <property type="match status" value="1"/>
</dbReference>
<evidence type="ECO:0000313" key="5">
    <source>
        <dbReference type="EMBL" id="RDB26026.1"/>
    </source>
</evidence>